<dbReference type="AlphaFoldDB" id="A0AAX3SMD5"/>
<keyword evidence="3" id="KW-0479">Metal-binding</keyword>
<gene>
    <name evidence="6" type="ORF">PYR84_00685</name>
</gene>
<dbReference type="GO" id="GO:0046872">
    <property type="term" value="F:metal ion binding"/>
    <property type="evidence" value="ECO:0007669"/>
    <property type="project" value="UniProtKB-KW"/>
</dbReference>
<evidence type="ECO:0000256" key="2">
    <source>
        <dbReference type="ARBA" id="ARBA00022621"/>
    </source>
</evidence>
<dbReference type="NCBIfam" id="TIGR02481">
    <property type="entry name" value="hemeryth_dom"/>
    <property type="match status" value="1"/>
</dbReference>
<sequence length="168" mass="18531">MSKEALSVAALAVQRPIPSSLAWDERFVLGEESMDLMHREFVRCVDALLSSDTGALDAALAAFERHVRSHFAEEEETMRVSRYDSARCHVEEHAAVLESLREVKIAFGQGRADVVRAFAIALADWFPGHTRVMDQGLATWLARQRWGGAPVLISKLGLRAGAPIQGYA</sequence>
<dbReference type="SUPFAM" id="SSF47188">
    <property type="entry name" value="Hemerythrin-like"/>
    <property type="match status" value="1"/>
</dbReference>
<dbReference type="InterPro" id="IPR035938">
    <property type="entry name" value="Hemerythrin-like_sf"/>
</dbReference>
<keyword evidence="2" id="KW-0561">Oxygen transport</keyword>
<proteinExistence type="inferred from homology"/>
<feature type="domain" description="Hemerythrin-like" evidence="5">
    <location>
        <begin position="32"/>
        <end position="141"/>
    </location>
</feature>
<dbReference type="InterPro" id="IPR012827">
    <property type="entry name" value="Hemerythrin_metal-bd"/>
</dbReference>
<dbReference type="CDD" id="cd12107">
    <property type="entry name" value="Hemerythrin"/>
    <property type="match status" value="1"/>
</dbReference>
<dbReference type="InterPro" id="IPR016131">
    <property type="entry name" value="Haemerythrin_Fe_BS"/>
</dbReference>
<dbReference type="InterPro" id="IPR050669">
    <property type="entry name" value="Hemerythrin"/>
</dbReference>
<dbReference type="GO" id="GO:0005344">
    <property type="term" value="F:oxygen carrier activity"/>
    <property type="evidence" value="ECO:0007669"/>
    <property type="project" value="UniProtKB-KW"/>
</dbReference>
<dbReference type="PANTHER" id="PTHR37164">
    <property type="entry name" value="BACTERIOHEMERYTHRIN"/>
    <property type="match status" value="1"/>
</dbReference>
<dbReference type="Proteomes" id="UP001219066">
    <property type="component" value="Chromosome"/>
</dbReference>
<dbReference type="EMBL" id="CP120956">
    <property type="protein sequence ID" value="WFF81218.1"/>
    <property type="molecule type" value="Genomic_DNA"/>
</dbReference>
<evidence type="ECO:0000256" key="3">
    <source>
        <dbReference type="ARBA" id="ARBA00022723"/>
    </source>
</evidence>
<dbReference type="PROSITE" id="PS00550">
    <property type="entry name" value="HEMERYTHRINS"/>
    <property type="match status" value="1"/>
</dbReference>
<keyword evidence="4" id="KW-0408">Iron</keyword>
<reference evidence="6" key="1">
    <citation type="submission" date="2023-03" db="EMBL/GenBank/DDBJ databases">
        <title>Synergistic degradation of erythromycin by symbiotic bacteria Ery-6A and Ery-6B and application in simulated water remediation.</title>
        <authorList>
            <person name="Xu S."/>
        </authorList>
    </citation>
    <scope>NUCLEOTIDE SEQUENCE</scope>
    <source>
        <strain evidence="6">Ery-6A</strain>
    </source>
</reference>
<protein>
    <submittedName>
        <fullName evidence="6">Hemerythrin family protein</fullName>
    </submittedName>
</protein>
<keyword evidence="2" id="KW-0813">Transport</keyword>
<evidence type="ECO:0000313" key="7">
    <source>
        <dbReference type="Proteomes" id="UP001219066"/>
    </source>
</evidence>
<dbReference type="Pfam" id="PF01814">
    <property type="entry name" value="Hemerythrin"/>
    <property type="match status" value="1"/>
</dbReference>
<accession>A0AAX3SMD5</accession>
<evidence type="ECO:0000259" key="5">
    <source>
        <dbReference type="Pfam" id="PF01814"/>
    </source>
</evidence>
<dbReference type="PANTHER" id="PTHR37164:SF1">
    <property type="entry name" value="BACTERIOHEMERYTHRIN"/>
    <property type="match status" value="1"/>
</dbReference>
<evidence type="ECO:0000256" key="4">
    <source>
        <dbReference type="ARBA" id="ARBA00023004"/>
    </source>
</evidence>
<dbReference type="Gene3D" id="1.20.120.50">
    <property type="entry name" value="Hemerythrin-like"/>
    <property type="match status" value="1"/>
</dbReference>
<name>A0AAX3SMD5_9BURK</name>
<organism evidence="6 7">
    <name type="scientific">Delftia tsuruhatensis</name>
    <dbReference type="NCBI Taxonomy" id="180282"/>
    <lineage>
        <taxon>Bacteria</taxon>
        <taxon>Pseudomonadati</taxon>
        <taxon>Pseudomonadota</taxon>
        <taxon>Betaproteobacteria</taxon>
        <taxon>Burkholderiales</taxon>
        <taxon>Comamonadaceae</taxon>
        <taxon>Delftia</taxon>
    </lineage>
</organism>
<evidence type="ECO:0000313" key="6">
    <source>
        <dbReference type="EMBL" id="WFF81218.1"/>
    </source>
</evidence>
<dbReference type="RefSeq" id="WP_277849204.1">
    <property type="nucleotide sequence ID" value="NZ_CP120956.1"/>
</dbReference>
<dbReference type="InterPro" id="IPR012312">
    <property type="entry name" value="Hemerythrin-like"/>
</dbReference>
<evidence type="ECO:0000256" key="1">
    <source>
        <dbReference type="ARBA" id="ARBA00010587"/>
    </source>
</evidence>
<comment type="similarity">
    <text evidence="1">Belongs to the hemerythrin family.</text>
</comment>